<dbReference type="Pfam" id="PF11312">
    <property type="entry name" value="Methyltransf_34"/>
    <property type="match status" value="1"/>
</dbReference>
<organism evidence="2 3">
    <name type="scientific">Myriangium duriaei CBS 260.36</name>
    <dbReference type="NCBI Taxonomy" id="1168546"/>
    <lineage>
        <taxon>Eukaryota</taxon>
        <taxon>Fungi</taxon>
        <taxon>Dikarya</taxon>
        <taxon>Ascomycota</taxon>
        <taxon>Pezizomycotina</taxon>
        <taxon>Dothideomycetes</taxon>
        <taxon>Dothideomycetidae</taxon>
        <taxon>Myriangiales</taxon>
        <taxon>Myriangiaceae</taxon>
        <taxon>Myriangium</taxon>
    </lineage>
</organism>
<evidence type="ECO:0008006" key="4">
    <source>
        <dbReference type="Google" id="ProtNLM"/>
    </source>
</evidence>
<proteinExistence type="predicted"/>
<feature type="region of interest" description="Disordered" evidence="1">
    <location>
        <begin position="1"/>
        <end position="34"/>
    </location>
</feature>
<reference evidence="2" key="1">
    <citation type="journal article" date="2020" name="Stud. Mycol.">
        <title>101 Dothideomycetes genomes: a test case for predicting lifestyles and emergence of pathogens.</title>
        <authorList>
            <person name="Haridas S."/>
            <person name="Albert R."/>
            <person name="Binder M."/>
            <person name="Bloem J."/>
            <person name="Labutti K."/>
            <person name="Salamov A."/>
            <person name="Andreopoulos B."/>
            <person name="Baker S."/>
            <person name="Barry K."/>
            <person name="Bills G."/>
            <person name="Bluhm B."/>
            <person name="Cannon C."/>
            <person name="Castanera R."/>
            <person name="Culley D."/>
            <person name="Daum C."/>
            <person name="Ezra D."/>
            <person name="Gonzalez J."/>
            <person name="Henrissat B."/>
            <person name="Kuo A."/>
            <person name="Liang C."/>
            <person name="Lipzen A."/>
            <person name="Lutzoni F."/>
            <person name="Magnuson J."/>
            <person name="Mondo S."/>
            <person name="Nolan M."/>
            <person name="Ohm R."/>
            <person name="Pangilinan J."/>
            <person name="Park H.-J."/>
            <person name="Ramirez L."/>
            <person name="Alfaro M."/>
            <person name="Sun H."/>
            <person name="Tritt A."/>
            <person name="Yoshinaga Y."/>
            <person name="Zwiers L.-H."/>
            <person name="Turgeon B."/>
            <person name="Goodwin S."/>
            <person name="Spatafora J."/>
            <person name="Crous P."/>
            <person name="Grigoriev I."/>
        </authorList>
    </citation>
    <scope>NUCLEOTIDE SEQUENCE</scope>
    <source>
        <strain evidence="2">CBS 260.36</strain>
    </source>
</reference>
<sequence>MAKGKSSHPDRRKPSSAPAKESSRSDTETAVENNIPERLQQQILDAFRDAFSQSLDFDLAPVIQKVKQHLYDRNFAAAFGSEQHLLAYAARWSVSRALGYLQIFHDISSFNPPAYGVNAGIKDLKNDKSQSSMRITCLGGGAGAELVASAAWLRLQSEISSENPTSIFGQAAVDPNSLEVNCLDIADWASVVSRLDEAVKTAPTISKYASAAAKADNMAMLPADAMRSIFIQQDLLEAHPDNIRALFHSSDLVTIMFTLNELYSASVSKTQRLLFELTVATRPGTLLLVVDSPGSYSTVQLNNTEKKYPMHWLLDHTLLEASKNTRILPRANHWQKLITDESRWFRVPKALKYPIELENMRYQIHLYRRLGVPDDPAAPGPSVSKPQR</sequence>
<gene>
    <name evidence="2" type="ORF">K461DRAFT_223323</name>
</gene>
<dbReference type="Proteomes" id="UP000799439">
    <property type="component" value="Unassembled WGS sequence"/>
</dbReference>
<protein>
    <recommendedName>
        <fullName evidence="4">25S rRNA (Uridine(2843)-N(3))-methyltransferase</fullName>
    </recommendedName>
</protein>
<evidence type="ECO:0000313" key="3">
    <source>
        <dbReference type="Proteomes" id="UP000799439"/>
    </source>
</evidence>
<keyword evidence="3" id="KW-1185">Reference proteome</keyword>
<accession>A0A9P4J7V4</accession>
<dbReference type="AlphaFoldDB" id="A0A9P4J7V4"/>
<name>A0A9P4J7V4_9PEZI</name>
<dbReference type="EMBL" id="ML996084">
    <property type="protein sequence ID" value="KAF2154053.1"/>
    <property type="molecule type" value="Genomic_DNA"/>
</dbReference>
<comment type="caution">
    <text evidence="2">The sequence shown here is derived from an EMBL/GenBank/DDBJ whole genome shotgun (WGS) entry which is preliminary data.</text>
</comment>
<dbReference type="OrthoDB" id="6419443at2759"/>
<evidence type="ECO:0000256" key="1">
    <source>
        <dbReference type="SAM" id="MobiDB-lite"/>
    </source>
</evidence>
<evidence type="ECO:0000313" key="2">
    <source>
        <dbReference type="EMBL" id="KAF2154053.1"/>
    </source>
</evidence>
<dbReference type="InterPro" id="IPR021463">
    <property type="entry name" value="Methyltransf_34"/>
</dbReference>